<accession>A0A1J4L2G1</accession>
<dbReference type="RefSeq" id="XP_068370831.1">
    <property type="nucleotide sequence ID" value="XM_068489850.1"/>
</dbReference>
<evidence type="ECO:0000313" key="2">
    <source>
        <dbReference type="EMBL" id="OHT17695.1"/>
    </source>
</evidence>
<protein>
    <recommendedName>
        <fullName evidence="1">EF-hand domain-containing protein</fullName>
    </recommendedName>
</protein>
<gene>
    <name evidence="2" type="ORF">TRFO_01007</name>
</gene>
<evidence type="ECO:0000259" key="1">
    <source>
        <dbReference type="PROSITE" id="PS50222"/>
    </source>
</evidence>
<dbReference type="Proteomes" id="UP000179807">
    <property type="component" value="Unassembled WGS sequence"/>
</dbReference>
<dbReference type="PROSITE" id="PS50222">
    <property type="entry name" value="EF_HAND_2"/>
    <property type="match status" value="1"/>
</dbReference>
<dbReference type="GeneID" id="94824554"/>
<dbReference type="InterPro" id="IPR002048">
    <property type="entry name" value="EF_hand_dom"/>
</dbReference>
<name>A0A1J4L2G1_9EUKA</name>
<keyword evidence="3" id="KW-1185">Reference proteome</keyword>
<comment type="caution">
    <text evidence="2">The sequence shown here is derived from an EMBL/GenBank/DDBJ whole genome shotgun (WGS) entry which is preliminary data.</text>
</comment>
<organism evidence="2 3">
    <name type="scientific">Tritrichomonas foetus</name>
    <dbReference type="NCBI Taxonomy" id="1144522"/>
    <lineage>
        <taxon>Eukaryota</taxon>
        <taxon>Metamonada</taxon>
        <taxon>Parabasalia</taxon>
        <taxon>Tritrichomonadida</taxon>
        <taxon>Tritrichomonadidae</taxon>
        <taxon>Tritrichomonas</taxon>
    </lineage>
</organism>
<dbReference type="VEuPathDB" id="TrichDB:TRFO_01007"/>
<sequence length="177" mass="20891">MEKDDSHKLDYARLIENFRACDTKCIGVLNKTQYKRLAREMKFEKTDDFITITFNALYDEIRGGVPFEMVKLIYEAVFVSSERQLLLFLILFRGIDDDHDGRINEEQFRRICHIQNPDLNEQKMKDLFESCKPDENGTVQYSKVSKKVFKVKMVMKSDPNTSKLYRYSPYGQCCLLI</sequence>
<dbReference type="EMBL" id="MLAK01000001">
    <property type="protein sequence ID" value="OHT17695.1"/>
    <property type="molecule type" value="Genomic_DNA"/>
</dbReference>
<proteinExistence type="predicted"/>
<dbReference type="OrthoDB" id="1060944at2759"/>
<reference evidence="2" key="1">
    <citation type="submission" date="2016-10" db="EMBL/GenBank/DDBJ databases">
        <authorList>
            <person name="Benchimol M."/>
            <person name="Almeida L.G."/>
            <person name="Vasconcelos A.T."/>
            <person name="Perreira-Neves A."/>
            <person name="Rosa I.A."/>
            <person name="Tasca T."/>
            <person name="Bogo M.R."/>
            <person name="de Souza W."/>
        </authorList>
    </citation>
    <scope>NUCLEOTIDE SEQUENCE [LARGE SCALE GENOMIC DNA]</scope>
    <source>
        <strain evidence="2">K</strain>
    </source>
</reference>
<evidence type="ECO:0000313" key="3">
    <source>
        <dbReference type="Proteomes" id="UP000179807"/>
    </source>
</evidence>
<dbReference type="AlphaFoldDB" id="A0A1J4L2G1"/>
<dbReference type="Gene3D" id="1.10.238.10">
    <property type="entry name" value="EF-hand"/>
    <property type="match status" value="1"/>
</dbReference>
<dbReference type="SUPFAM" id="SSF47473">
    <property type="entry name" value="EF-hand"/>
    <property type="match status" value="1"/>
</dbReference>
<dbReference type="InterPro" id="IPR011992">
    <property type="entry name" value="EF-hand-dom_pair"/>
</dbReference>
<dbReference type="GO" id="GO:0005509">
    <property type="term" value="F:calcium ion binding"/>
    <property type="evidence" value="ECO:0007669"/>
    <property type="project" value="InterPro"/>
</dbReference>
<feature type="domain" description="EF-hand" evidence="1">
    <location>
        <begin position="83"/>
        <end position="118"/>
    </location>
</feature>